<dbReference type="Gene3D" id="3.50.50.60">
    <property type="entry name" value="FAD/NAD(P)-binding domain"/>
    <property type="match status" value="1"/>
</dbReference>
<evidence type="ECO:0000313" key="2">
    <source>
        <dbReference type="EMBL" id="KAA9381902.1"/>
    </source>
</evidence>
<organism evidence="2 3">
    <name type="scientific">Microbispora cellulosiformans</name>
    <dbReference type="NCBI Taxonomy" id="2614688"/>
    <lineage>
        <taxon>Bacteria</taxon>
        <taxon>Bacillati</taxon>
        <taxon>Actinomycetota</taxon>
        <taxon>Actinomycetes</taxon>
        <taxon>Streptosporangiales</taxon>
        <taxon>Streptosporangiaceae</taxon>
        <taxon>Microbispora</taxon>
    </lineage>
</organism>
<evidence type="ECO:0000313" key="3">
    <source>
        <dbReference type="Proteomes" id="UP000327011"/>
    </source>
</evidence>
<dbReference type="Gene3D" id="3.30.70.2100">
    <property type="match status" value="1"/>
</dbReference>
<dbReference type="Gene3D" id="1.10.10.1620">
    <property type="match status" value="1"/>
</dbReference>
<dbReference type="InterPro" id="IPR002937">
    <property type="entry name" value="Amino_oxidase"/>
</dbReference>
<dbReference type="Gene3D" id="6.10.140.1210">
    <property type="match status" value="1"/>
</dbReference>
<dbReference type="PANTHER" id="PTHR10742">
    <property type="entry name" value="FLAVIN MONOAMINE OXIDASE"/>
    <property type="match status" value="1"/>
</dbReference>
<dbReference type="Gene3D" id="3.30.1490.470">
    <property type="match status" value="1"/>
</dbReference>
<dbReference type="Gene3D" id="1.10.10.1790">
    <property type="match status" value="1"/>
</dbReference>
<comment type="caution">
    <text evidence="2">The sequence shown here is derived from an EMBL/GenBank/DDBJ whole genome shotgun (WGS) entry which is preliminary data.</text>
</comment>
<dbReference type="SUPFAM" id="SSF51905">
    <property type="entry name" value="FAD/NAD(P)-binding domain"/>
    <property type="match status" value="1"/>
</dbReference>
<dbReference type="Gene3D" id="3.30.160.490">
    <property type="match status" value="1"/>
</dbReference>
<gene>
    <name evidence="2" type="ORF">F5972_03550</name>
</gene>
<dbReference type="Proteomes" id="UP000327011">
    <property type="component" value="Unassembled WGS sequence"/>
</dbReference>
<dbReference type="Gene3D" id="6.10.250.1500">
    <property type="match status" value="1"/>
</dbReference>
<dbReference type="EMBL" id="VYTZ01000001">
    <property type="protein sequence ID" value="KAA9381902.1"/>
    <property type="molecule type" value="Genomic_DNA"/>
</dbReference>
<reference evidence="2 3" key="1">
    <citation type="submission" date="2019-09" db="EMBL/GenBank/DDBJ databases">
        <title>Screening of Novel Bioactive Compounds from Soil-Associated.</title>
        <authorList>
            <person name="Gong X."/>
        </authorList>
    </citation>
    <scope>NUCLEOTIDE SEQUENCE [LARGE SCALE GENOMIC DNA]</scope>
    <source>
        <strain evidence="2 3">Gxj-6</strain>
    </source>
</reference>
<dbReference type="InterPro" id="IPR050281">
    <property type="entry name" value="Flavin_monoamine_oxidase"/>
</dbReference>
<dbReference type="Gene3D" id="1.10.405.10">
    <property type="entry name" value="Guanine Nucleotide Dissociation Inhibitor, domain 1"/>
    <property type="match status" value="1"/>
</dbReference>
<protein>
    <submittedName>
        <fullName evidence="2">NAD(P)-binding protein</fullName>
    </submittedName>
</protein>
<dbReference type="GO" id="GO:0009063">
    <property type="term" value="P:amino acid catabolic process"/>
    <property type="evidence" value="ECO:0007669"/>
    <property type="project" value="TreeGrafter"/>
</dbReference>
<dbReference type="GO" id="GO:0001716">
    <property type="term" value="F:L-amino-acid oxidase activity"/>
    <property type="evidence" value="ECO:0007669"/>
    <property type="project" value="TreeGrafter"/>
</dbReference>
<feature type="domain" description="Amine oxidase" evidence="1">
    <location>
        <begin position="150"/>
        <end position="671"/>
    </location>
</feature>
<dbReference type="PANTHER" id="PTHR10742:SF342">
    <property type="entry name" value="AMINE OXIDASE"/>
    <property type="match status" value="1"/>
</dbReference>
<dbReference type="SUPFAM" id="SSF54373">
    <property type="entry name" value="FAD-linked reductases, C-terminal domain"/>
    <property type="match status" value="1"/>
</dbReference>
<keyword evidence="3" id="KW-1185">Reference proteome</keyword>
<dbReference type="InterPro" id="IPR006311">
    <property type="entry name" value="TAT_signal"/>
</dbReference>
<proteinExistence type="predicted"/>
<evidence type="ECO:0000259" key="1">
    <source>
        <dbReference type="Pfam" id="PF01593"/>
    </source>
</evidence>
<sequence length="673" mass="74478">MAGRDLLGTAARRGAARRLTRAWPFPGAPVTRPRRVACRRTATVSKLTLRNHLVEEEFVVTIDRRGFAKLAGLGAVASVAGPSLGAAPASAARAPYAGERRQTCLRVARDLLLVGEDGTDLKHRYLQVLIDKGLPRARTPKRVLVVGAGISGLVAATLLKQAGHRVTVIEANGNRIGGRIKTFRSGFRDRRQYAEAGAMRIPDFHPLTLALIDKLGITRRPFYNVDVTPGVLPKGPVPPVVYTSRQGQVWRSGPPKGDFTAPPRMNHTFIHVNGVTQRRDEYAADPRRVNATFGLKDGRTAARILDEALDPARDYFSVVRGGKRADKPLPELVDGWARLLNDFDGYSMYAYLKEHAKLGDEAIDAIGTLENLTSRLPLSFMHTFLTRSLVNPDVTYWEMTGGSGSLPYALEPGLRDEIRMDRRAMRIDTSGRGVRISTVSEAGSTEDEFTRQGRRETFEGDVAIITVPFSALRHVEIAPALSYAKRRSIMELHYDSATKVLLEFGRRWWEFTEEDWKRELGGRYRPGPLTHVTGGGSVCDNANRFMYFPSHPVPGSEGGVVLASYSWADDATRWDSMDDEERYGYALRGLQEVHGDRIAEFYTGHGQTQSWMRNRYAFGEAAVFTPGQMTEIHPAIAVPEGPLHFAGEHTSLKHSWIEGALESAVRVALEVNA</sequence>
<dbReference type="PROSITE" id="PS51318">
    <property type="entry name" value="TAT"/>
    <property type="match status" value="1"/>
</dbReference>
<dbReference type="AlphaFoldDB" id="A0A5J5KAZ6"/>
<dbReference type="InterPro" id="IPR036188">
    <property type="entry name" value="FAD/NAD-bd_sf"/>
</dbReference>
<accession>A0A5J5KAZ6</accession>
<name>A0A5J5KAZ6_9ACTN</name>
<dbReference type="Pfam" id="PF01593">
    <property type="entry name" value="Amino_oxidase"/>
    <property type="match status" value="1"/>
</dbReference>